<feature type="signal peptide" evidence="2">
    <location>
        <begin position="1"/>
        <end position="36"/>
    </location>
</feature>
<dbReference type="EMBL" id="QCYY01002217">
    <property type="protein sequence ID" value="ROT72025.1"/>
    <property type="molecule type" value="Genomic_DNA"/>
</dbReference>
<feature type="region of interest" description="Disordered" evidence="1">
    <location>
        <begin position="37"/>
        <end position="94"/>
    </location>
</feature>
<name>A0A423T6K5_PENVA</name>
<reference evidence="3 4" key="2">
    <citation type="submission" date="2019-01" db="EMBL/GenBank/DDBJ databases">
        <title>The decoding of complex shrimp genome reveals the adaptation for benthos swimmer, frequently molting mechanism and breeding impact on genome.</title>
        <authorList>
            <person name="Sun Y."/>
            <person name="Gao Y."/>
            <person name="Yu Y."/>
        </authorList>
    </citation>
    <scope>NUCLEOTIDE SEQUENCE [LARGE SCALE GENOMIC DNA]</scope>
    <source>
        <tissue evidence="3">Muscle</tissue>
    </source>
</reference>
<reference evidence="3 4" key="1">
    <citation type="submission" date="2018-04" db="EMBL/GenBank/DDBJ databases">
        <authorList>
            <person name="Zhang X."/>
            <person name="Yuan J."/>
            <person name="Li F."/>
            <person name="Xiang J."/>
        </authorList>
    </citation>
    <scope>NUCLEOTIDE SEQUENCE [LARGE SCALE GENOMIC DNA]</scope>
    <source>
        <tissue evidence="3">Muscle</tissue>
    </source>
</reference>
<proteinExistence type="predicted"/>
<sequence length="393" mass="42616">MTRHPDGQASHAPNKAFGATFRFLHWLFVLVGPTTPSPPSSLLLPHPPQPSSLLPPTPLASPPSPSHPLSLPLTHSPPHPHSHPHRNPLTPSSPSPLLPLSSLTLLSPHPLLSSPPHSLIPSLLSPLIPSLPHPSLTPLTHLPRSRAALSSHRPSCCGVSNDTMNRVFRYGAWVARCSPSWGVRVPAATIIYNSNSLAIKRKFSPWGNLPLLCAEPCNGLCNTMSDAVASRRICCMESDCNGPAGAIANDLAEGEDKKPHHSPPSPPYPRPRRPPHCNERLPGPPTSRHFPPAPTHPPPYLPHAPRRPQYFHTHTFQSPLHTSHLHISQTTHLHISPTTPTPPQPHPNIHTSTTPPPPPHTHPNTHTSNLPPTTPTQTSPPHPTPGERGRRFT</sequence>
<organism evidence="3 4">
    <name type="scientific">Penaeus vannamei</name>
    <name type="common">Whiteleg shrimp</name>
    <name type="synonym">Litopenaeus vannamei</name>
    <dbReference type="NCBI Taxonomy" id="6689"/>
    <lineage>
        <taxon>Eukaryota</taxon>
        <taxon>Metazoa</taxon>
        <taxon>Ecdysozoa</taxon>
        <taxon>Arthropoda</taxon>
        <taxon>Crustacea</taxon>
        <taxon>Multicrustacea</taxon>
        <taxon>Malacostraca</taxon>
        <taxon>Eumalacostraca</taxon>
        <taxon>Eucarida</taxon>
        <taxon>Decapoda</taxon>
        <taxon>Dendrobranchiata</taxon>
        <taxon>Penaeoidea</taxon>
        <taxon>Penaeidae</taxon>
        <taxon>Penaeus</taxon>
    </lineage>
</organism>
<accession>A0A423T6K5</accession>
<dbReference type="Proteomes" id="UP000283509">
    <property type="component" value="Unassembled WGS sequence"/>
</dbReference>
<protein>
    <submittedName>
        <fullName evidence="3">Uncharacterized protein</fullName>
    </submittedName>
</protein>
<keyword evidence="4" id="KW-1185">Reference proteome</keyword>
<feature type="region of interest" description="Disordered" evidence="1">
    <location>
        <begin position="254"/>
        <end position="307"/>
    </location>
</feature>
<feature type="compositionally biased region" description="Pro residues" evidence="1">
    <location>
        <begin position="291"/>
        <end position="302"/>
    </location>
</feature>
<evidence type="ECO:0000313" key="4">
    <source>
        <dbReference type="Proteomes" id="UP000283509"/>
    </source>
</evidence>
<feature type="compositionally biased region" description="Pro residues" evidence="1">
    <location>
        <begin position="37"/>
        <end position="66"/>
    </location>
</feature>
<feature type="compositionally biased region" description="Pro residues" evidence="1">
    <location>
        <begin position="372"/>
        <end position="384"/>
    </location>
</feature>
<comment type="caution">
    <text evidence="3">The sequence shown here is derived from an EMBL/GenBank/DDBJ whole genome shotgun (WGS) entry which is preliminary data.</text>
</comment>
<feature type="compositionally biased region" description="Polar residues" evidence="1">
    <location>
        <begin position="323"/>
        <end position="333"/>
    </location>
</feature>
<dbReference type="AlphaFoldDB" id="A0A423T6K5"/>
<feature type="chain" id="PRO_5019503901" evidence="2">
    <location>
        <begin position="37"/>
        <end position="393"/>
    </location>
</feature>
<evidence type="ECO:0000256" key="1">
    <source>
        <dbReference type="SAM" id="MobiDB-lite"/>
    </source>
</evidence>
<feature type="compositionally biased region" description="Low complexity" evidence="1">
    <location>
        <begin position="362"/>
        <end position="371"/>
    </location>
</feature>
<feature type="compositionally biased region" description="Low complexity" evidence="1">
    <location>
        <begin position="67"/>
        <end position="76"/>
    </location>
</feature>
<evidence type="ECO:0000256" key="2">
    <source>
        <dbReference type="SAM" id="SignalP"/>
    </source>
</evidence>
<gene>
    <name evidence="3" type="ORF">C7M84_009645</name>
</gene>
<keyword evidence="2" id="KW-0732">Signal</keyword>
<evidence type="ECO:0000313" key="3">
    <source>
        <dbReference type="EMBL" id="ROT72025.1"/>
    </source>
</evidence>
<feature type="region of interest" description="Disordered" evidence="1">
    <location>
        <begin position="323"/>
        <end position="393"/>
    </location>
</feature>